<proteinExistence type="predicted"/>
<evidence type="ECO:0000313" key="3">
    <source>
        <dbReference type="Proteomes" id="UP000054538"/>
    </source>
</evidence>
<dbReference type="EMBL" id="KN826257">
    <property type="protein sequence ID" value="KIK79522.1"/>
    <property type="molecule type" value="Genomic_DNA"/>
</dbReference>
<feature type="non-terminal residue" evidence="2">
    <location>
        <position position="1"/>
    </location>
</feature>
<dbReference type="InParanoid" id="A0A0D0C9G6"/>
<reference evidence="2 3" key="1">
    <citation type="submission" date="2014-04" db="EMBL/GenBank/DDBJ databases">
        <authorList>
            <consortium name="DOE Joint Genome Institute"/>
            <person name="Kuo A."/>
            <person name="Kohler A."/>
            <person name="Jargeat P."/>
            <person name="Nagy L.G."/>
            <person name="Floudas D."/>
            <person name="Copeland A."/>
            <person name="Barry K.W."/>
            <person name="Cichocki N."/>
            <person name="Veneault-Fourrey C."/>
            <person name="LaButti K."/>
            <person name="Lindquist E.A."/>
            <person name="Lipzen A."/>
            <person name="Lundell T."/>
            <person name="Morin E."/>
            <person name="Murat C."/>
            <person name="Sun H."/>
            <person name="Tunlid A."/>
            <person name="Henrissat B."/>
            <person name="Grigoriev I.V."/>
            <person name="Hibbett D.S."/>
            <person name="Martin F."/>
            <person name="Nordberg H.P."/>
            <person name="Cantor M.N."/>
            <person name="Hua S.X."/>
        </authorList>
    </citation>
    <scope>NUCLEOTIDE SEQUENCE [LARGE SCALE GENOMIC DNA]</scope>
    <source>
        <strain evidence="2 3">Ve08.2h10</strain>
    </source>
</reference>
<dbReference type="HOGENOM" id="CLU_3112035_0_0_1"/>
<gene>
    <name evidence="2" type="ORF">PAXRUDRAFT_37642</name>
</gene>
<evidence type="ECO:0000259" key="1">
    <source>
        <dbReference type="Pfam" id="PF07727"/>
    </source>
</evidence>
<protein>
    <submittedName>
        <fullName evidence="2">Unplaced genomic scaffold scaffold_1435, whole genome shotgun sequence</fullName>
    </submittedName>
</protein>
<reference evidence="3" key="2">
    <citation type="submission" date="2015-01" db="EMBL/GenBank/DDBJ databases">
        <title>Evolutionary Origins and Diversification of the Mycorrhizal Mutualists.</title>
        <authorList>
            <consortium name="DOE Joint Genome Institute"/>
            <consortium name="Mycorrhizal Genomics Consortium"/>
            <person name="Kohler A."/>
            <person name="Kuo A."/>
            <person name="Nagy L.G."/>
            <person name="Floudas D."/>
            <person name="Copeland A."/>
            <person name="Barry K.W."/>
            <person name="Cichocki N."/>
            <person name="Veneault-Fourrey C."/>
            <person name="LaButti K."/>
            <person name="Lindquist E.A."/>
            <person name="Lipzen A."/>
            <person name="Lundell T."/>
            <person name="Morin E."/>
            <person name="Murat C."/>
            <person name="Riley R."/>
            <person name="Ohm R."/>
            <person name="Sun H."/>
            <person name="Tunlid A."/>
            <person name="Henrissat B."/>
            <person name="Grigoriev I.V."/>
            <person name="Hibbett D.S."/>
            <person name="Martin F."/>
        </authorList>
    </citation>
    <scope>NUCLEOTIDE SEQUENCE [LARGE SCALE GENOMIC DNA]</scope>
    <source>
        <strain evidence="3">Ve08.2h10</strain>
    </source>
</reference>
<feature type="domain" description="Reverse transcriptase Ty1/copia-type" evidence="1">
    <location>
        <begin position="1"/>
        <end position="53"/>
    </location>
</feature>
<sequence length="53" mass="6027">YKFCIVTQGFTQKEGINYLSYTEVFAPVANLDSVWTLVALATKHDLELDQMDV</sequence>
<keyword evidence="3" id="KW-1185">Reference proteome</keyword>
<accession>A0A0D0C9G6</accession>
<evidence type="ECO:0000313" key="2">
    <source>
        <dbReference type="EMBL" id="KIK79522.1"/>
    </source>
</evidence>
<dbReference type="InterPro" id="IPR013103">
    <property type="entry name" value="RVT_2"/>
</dbReference>
<dbReference type="Pfam" id="PF07727">
    <property type="entry name" value="RVT_2"/>
    <property type="match status" value="1"/>
</dbReference>
<dbReference type="STRING" id="930991.A0A0D0C9G6"/>
<organism evidence="2 3">
    <name type="scientific">Paxillus rubicundulus Ve08.2h10</name>
    <dbReference type="NCBI Taxonomy" id="930991"/>
    <lineage>
        <taxon>Eukaryota</taxon>
        <taxon>Fungi</taxon>
        <taxon>Dikarya</taxon>
        <taxon>Basidiomycota</taxon>
        <taxon>Agaricomycotina</taxon>
        <taxon>Agaricomycetes</taxon>
        <taxon>Agaricomycetidae</taxon>
        <taxon>Boletales</taxon>
        <taxon>Paxilineae</taxon>
        <taxon>Paxillaceae</taxon>
        <taxon>Paxillus</taxon>
    </lineage>
</organism>
<name>A0A0D0C9G6_9AGAM</name>
<dbReference type="AlphaFoldDB" id="A0A0D0C9G6"/>
<dbReference type="Proteomes" id="UP000054538">
    <property type="component" value="Unassembled WGS sequence"/>
</dbReference>
<feature type="non-terminal residue" evidence="2">
    <location>
        <position position="53"/>
    </location>
</feature>
<dbReference type="OrthoDB" id="2685291at2759"/>